<feature type="non-terminal residue" evidence="1">
    <location>
        <position position="1"/>
    </location>
</feature>
<sequence>VLLVEERSLGSEARPKGLVERREVTLPA</sequence>
<dbReference type="EMBL" id="UINC01038583">
    <property type="protein sequence ID" value="SVB35803.1"/>
    <property type="molecule type" value="Genomic_DNA"/>
</dbReference>
<proteinExistence type="predicted"/>
<gene>
    <name evidence="1" type="ORF">METZ01_LOCUS188657</name>
</gene>
<organism evidence="1">
    <name type="scientific">marine metagenome</name>
    <dbReference type="NCBI Taxonomy" id="408172"/>
    <lineage>
        <taxon>unclassified sequences</taxon>
        <taxon>metagenomes</taxon>
        <taxon>ecological metagenomes</taxon>
    </lineage>
</organism>
<evidence type="ECO:0000313" key="1">
    <source>
        <dbReference type="EMBL" id="SVB35803.1"/>
    </source>
</evidence>
<dbReference type="AlphaFoldDB" id="A0A382DDT7"/>
<reference evidence="1" key="1">
    <citation type="submission" date="2018-05" db="EMBL/GenBank/DDBJ databases">
        <authorList>
            <person name="Lanie J.A."/>
            <person name="Ng W.-L."/>
            <person name="Kazmierczak K.M."/>
            <person name="Andrzejewski T.M."/>
            <person name="Davidsen T.M."/>
            <person name="Wayne K.J."/>
            <person name="Tettelin H."/>
            <person name="Glass J.I."/>
            <person name="Rusch D."/>
            <person name="Podicherti R."/>
            <person name="Tsui H.-C.T."/>
            <person name="Winkler M.E."/>
        </authorList>
    </citation>
    <scope>NUCLEOTIDE SEQUENCE</scope>
</reference>
<accession>A0A382DDT7</accession>
<protein>
    <submittedName>
        <fullName evidence="1">Uncharacterized protein</fullName>
    </submittedName>
</protein>
<name>A0A382DDT7_9ZZZZ</name>